<proteinExistence type="predicted"/>
<sequence length="62" mass="7145">MPDTLQYLRDRIVTAVSSTTKEQLIHVRQEMDYRFDVRSITNGAHAEYTKKALNFPLSSDVS</sequence>
<dbReference type="Proteomes" id="UP000499080">
    <property type="component" value="Unassembled WGS sequence"/>
</dbReference>
<comment type="caution">
    <text evidence="1">The sequence shown here is derived from an EMBL/GenBank/DDBJ whole genome shotgun (WGS) entry which is preliminary data.</text>
</comment>
<reference evidence="1 2" key="1">
    <citation type="journal article" date="2019" name="Sci. Rep.">
        <title>Orb-weaving spider Araneus ventricosus genome elucidates the spidroin gene catalogue.</title>
        <authorList>
            <person name="Kono N."/>
            <person name="Nakamura H."/>
            <person name="Ohtoshi R."/>
            <person name="Moran D.A.P."/>
            <person name="Shinohara A."/>
            <person name="Yoshida Y."/>
            <person name="Fujiwara M."/>
            <person name="Mori M."/>
            <person name="Tomita M."/>
            <person name="Arakawa K."/>
        </authorList>
    </citation>
    <scope>NUCLEOTIDE SEQUENCE [LARGE SCALE GENOMIC DNA]</scope>
</reference>
<keyword evidence="2" id="KW-1185">Reference proteome</keyword>
<dbReference type="EMBL" id="BGPR01116651">
    <property type="protein sequence ID" value="GBN07714.1"/>
    <property type="molecule type" value="Genomic_DNA"/>
</dbReference>
<dbReference type="AlphaFoldDB" id="A0A4Y2KZ91"/>
<gene>
    <name evidence="1" type="ORF">AVEN_148859_1</name>
</gene>
<name>A0A4Y2KZ91_ARAVE</name>
<protein>
    <submittedName>
        <fullName evidence="1">Uncharacterized protein</fullName>
    </submittedName>
</protein>
<evidence type="ECO:0000313" key="1">
    <source>
        <dbReference type="EMBL" id="GBN07714.1"/>
    </source>
</evidence>
<evidence type="ECO:0000313" key="2">
    <source>
        <dbReference type="Proteomes" id="UP000499080"/>
    </source>
</evidence>
<feature type="non-terminal residue" evidence="1">
    <location>
        <position position="62"/>
    </location>
</feature>
<organism evidence="1 2">
    <name type="scientific">Araneus ventricosus</name>
    <name type="common">Orbweaver spider</name>
    <name type="synonym">Epeira ventricosa</name>
    <dbReference type="NCBI Taxonomy" id="182803"/>
    <lineage>
        <taxon>Eukaryota</taxon>
        <taxon>Metazoa</taxon>
        <taxon>Ecdysozoa</taxon>
        <taxon>Arthropoda</taxon>
        <taxon>Chelicerata</taxon>
        <taxon>Arachnida</taxon>
        <taxon>Araneae</taxon>
        <taxon>Araneomorphae</taxon>
        <taxon>Entelegynae</taxon>
        <taxon>Araneoidea</taxon>
        <taxon>Araneidae</taxon>
        <taxon>Araneus</taxon>
    </lineage>
</organism>
<accession>A0A4Y2KZ91</accession>